<sequence length="164" mass="16921">MSFRDARRWVAGPMIVAALLLSAACANVGSAPTPTPAPAGTESLAPGAKAAVPITMLRTGGFAGVHDELFIEPGGFWTSKVKSGESKTGQLTAVQITELQALAADSHVSVEATASQAPPTCADGFNYTVTVDTQVIRFNDCPRAIEPRIAKAIVGFVQGAVPGW</sequence>
<keyword evidence="3" id="KW-1185">Reference proteome</keyword>
<organism evidence="2 3">
    <name type="scientific">Allocatelliglobosispora scoriae</name>
    <dbReference type="NCBI Taxonomy" id="643052"/>
    <lineage>
        <taxon>Bacteria</taxon>
        <taxon>Bacillati</taxon>
        <taxon>Actinomycetota</taxon>
        <taxon>Actinomycetes</taxon>
        <taxon>Micromonosporales</taxon>
        <taxon>Micromonosporaceae</taxon>
        <taxon>Allocatelliglobosispora</taxon>
    </lineage>
</organism>
<accession>A0A841BZL6</accession>
<evidence type="ECO:0000313" key="3">
    <source>
        <dbReference type="Proteomes" id="UP000587527"/>
    </source>
</evidence>
<protein>
    <submittedName>
        <fullName evidence="2">Uncharacterized protein</fullName>
    </submittedName>
</protein>
<feature type="chain" id="PRO_5038350277" evidence="1">
    <location>
        <begin position="27"/>
        <end position="164"/>
    </location>
</feature>
<evidence type="ECO:0000256" key="1">
    <source>
        <dbReference type="SAM" id="SignalP"/>
    </source>
</evidence>
<name>A0A841BZL6_9ACTN</name>
<proteinExistence type="predicted"/>
<dbReference type="RefSeq" id="WP_184842341.1">
    <property type="nucleotide sequence ID" value="NZ_JACHMN010000003.1"/>
</dbReference>
<dbReference type="AlphaFoldDB" id="A0A841BZL6"/>
<reference evidence="2 3" key="1">
    <citation type="submission" date="2020-08" db="EMBL/GenBank/DDBJ databases">
        <title>Sequencing the genomes of 1000 actinobacteria strains.</title>
        <authorList>
            <person name="Klenk H.-P."/>
        </authorList>
    </citation>
    <scope>NUCLEOTIDE SEQUENCE [LARGE SCALE GENOMIC DNA]</scope>
    <source>
        <strain evidence="2 3">DSM 45362</strain>
    </source>
</reference>
<comment type="caution">
    <text evidence="2">The sequence shown here is derived from an EMBL/GenBank/DDBJ whole genome shotgun (WGS) entry which is preliminary data.</text>
</comment>
<feature type="signal peptide" evidence="1">
    <location>
        <begin position="1"/>
        <end position="26"/>
    </location>
</feature>
<evidence type="ECO:0000313" key="2">
    <source>
        <dbReference type="EMBL" id="MBB5872539.1"/>
    </source>
</evidence>
<dbReference type="Proteomes" id="UP000587527">
    <property type="component" value="Unassembled WGS sequence"/>
</dbReference>
<keyword evidence="1" id="KW-0732">Signal</keyword>
<dbReference type="PROSITE" id="PS51257">
    <property type="entry name" value="PROKAR_LIPOPROTEIN"/>
    <property type="match status" value="1"/>
</dbReference>
<gene>
    <name evidence="2" type="ORF">F4553_005973</name>
</gene>
<dbReference type="EMBL" id="JACHMN010000003">
    <property type="protein sequence ID" value="MBB5872539.1"/>
    <property type="molecule type" value="Genomic_DNA"/>
</dbReference>